<accession>A0ABT6AVK6</accession>
<sequence length="205" mass="22216">MTDLRFYSTRTAAQRLGVSLRTVQLWVENGRLPAWKTDGGHRRIPADAVDRMVAEQRNQSATAAPGAAAEKASAGRAFRVLLVEDDEHLLQIYRMALEALAPQVEILEATNGYDGLLLIGSSKPDLVILDLIMPGIDGFRLCRTIDAQLEFASTRIVVVTSLDKHAINDRGGIPAHIRVFSKPIPMSVLQSLVVTLQAAPPGSPG</sequence>
<dbReference type="InterPro" id="IPR001789">
    <property type="entry name" value="Sig_transdc_resp-reg_receiver"/>
</dbReference>
<dbReference type="NCBIfam" id="TIGR01764">
    <property type="entry name" value="excise"/>
    <property type="match status" value="1"/>
</dbReference>
<evidence type="ECO:0000313" key="4">
    <source>
        <dbReference type="EMBL" id="MDF3836655.1"/>
    </source>
</evidence>
<dbReference type="Proteomes" id="UP001216674">
    <property type="component" value="Unassembled WGS sequence"/>
</dbReference>
<dbReference type="InterPro" id="IPR009061">
    <property type="entry name" value="DNA-bd_dom_put_sf"/>
</dbReference>
<dbReference type="InterPro" id="IPR041657">
    <property type="entry name" value="HTH_17"/>
</dbReference>
<dbReference type="EMBL" id="JARJLM010000451">
    <property type="protein sequence ID" value="MDF3836655.1"/>
    <property type="molecule type" value="Genomic_DNA"/>
</dbReference>
<comment type="caution">
    <text evidence="4">The sequence shown here is derived from an EMBL/GenBank/DDBJ whole genome shotgun (WGS) entry which is preliminary data.</text>
</comment>
<dbReference type="CDD" id="cd04762">
    <property type="entry name" value="HTH_MerR-trunc"/>
    <property type="match status" value="1"/>
</dbReference>
<dbReference type="Pfam" id="PF12728">
    <property type="entry name" value="HTH_17"/>
    <property type="match status" value="1"/>
</dbReference>
<organism evidence="4 5">
    <name type="scientific">Cupriavidus basilensis</name>
    <dbReference type="NCBI Taxonomy" id="68895"/>
    <lineage>
        <taxon>Bacteria</taxon>
        <taxon>Pseudomonadati</taxon>
        <taxon>Pseudomonadota</taxon>
        <taxon>Betaproteobacteria</taxon>
        <taxon>Burkholderiales</taxon>
        <taxon>Burkholderiaceae</taxon>
        <taxon>Cupriavidus</taxon>
    </lineage>
</organism>
<dbReference type="InterPro" id="IPR050595">
    <property type="entry name" value="Bact_response_regulator"/>
</dbReference>
<feature type="modified residue" description="4-aspartylphosphate" evidence="2">
    <location>
        <position position="130"/>
    </location>
</feature>
<dbReference type="InterPro" id="IPR010093">
    <property type="entry name" value="SinI_DNA-bd"/>
</dbReference>
<dbReference type="Gene3D" id="1.10.1660.10">
    <property type="match status" value="1"/>
</dbReference>
<evidence type="ECO:0000256" key="1">
    <source>
        <dbReference type="ARBA" id="ARBA00022553"/>
    </source>
</evidence>
<dbReference type="Gene3D" id="3.40.50.2300">
    <property type="match status" value="1"/>
</dbReference>
<keyword evidence="5" id="KW-1185">Reference proteome</keyword>
<proteinExistence type="predicted"/>
<dbReference type="RefSeq" id="WP_276267057.1">
    <property type="nucleotide sequence ID" value="NZ_JARJLM010000451.1"/>
</dbReference>
<dbReference type="PANTHER" id="PTHR44591">
    <property type="entry name" value="STRESS RESPONSE REGULATOR PROTEIN 1"/>
    <property type="match status" value="1"/>
</dbReference>
<dbReference type="Pfam" id="PF00072">
    <property type="entry name" value="Response_reg"/>
    <property type="match status" value="1"/>
</dbReference>
<dbReference type="InterPro" id="IPR011006">
    <property type="entry name" value="CheY-like_superfamily"/>
</dbReference>
<dbReference type="SMART" id="SM00448">
    <property type="entry name" value="REC"/>
    <property type="match status" value="1"/>
</dbReference>
<feature type="domain" description="Response regulatory" evidence="3">
    <location>
        <begin position="79"/>
        <end position="197"/>
    </location>
</feature>
<gene>
    <name evidence="4" type="ORF">P3W85_27405</name>
</gene>
<dbReference type="SUPFAM" id="SSF46955">
    <property type="entry name" value="Putative DNA-binding domain"/>
    <property type="match status" value="1"/>
</dbReference>
<keyword evidence="1 2" id="KW-0597">Phosphoprotein</keyword>
<evidence type="ECO:0000256" key="2">
    <source>
        <dbReference type="PROSITE-ProRule" id="PRU00169"/>
    </source>
</evidence>
<dbReference type="SUPFAM" id="SSF52172">
    <property type="entry name" value="CheY-like"/>
    <property type="match status" value="1"/>
</dbReference>
<reference evidence="4 5" key="1">
    <citation type="submission" date="2023-03" db="EMBL/GenBank/DDBJ databases">
        <title>Draft assemblies of triclosan tolerant bacteria isolated from returned activated sludge.</title>
        <authorList>
            <person name="Van Hamelsveld S."/>
        </authorList>
    </citation>
    <scope>NUCLEOTIDE SEQUENCE [LARGE SCALE GENOMIC DNA]</scope>
    <source>
        <strain evidence="4 5">GW210010_S58</strain>
    </source>
</reference>
<dbReference type="PANTHER" id="PTHR44591:SF3">
    <property type="entry name" value="RESPONSE REGULATORY DOMAIN-CONTAINING PROTEIN"/>
    <property type="match status" value="1"/>
</dbReference>
<evidence type="ECO:0000259" key="3">
    <source>
        <dbReference type="PROSITE" id="PS50110"/>
    </source>
</evidence>
<protein>
    <submittedName>
        <fullName evidence="4">Response regulator</fullName>
    </submittedName>
</protein>
<dbReference type="PROSITE" id="PS50110">
    <property type="entry name" value="RESPONSE_REGULATORY"/>
    <property type="match status" value="1"/>
</dbReference>
<evidence type="ECO:0000313" key="5">
    <source>
        <dbReference type="Proteomes" id="UP001216674"/>
    </source>
</evidence>
<name>A0ABT6AVK6_9BURK</name>